<dbReference type="STRING" id="595536.GCA_000178815_01084"/>
<organism evidence="5 6">
    <name type="scientific">Methylosinus trichosporium (strain ATCC 35070 / NCIMB 11131 / UNIQEM 75 / OB3b)</name>
    <dbReference type="NCBI Taxonomy" id="595536"/>
    <lineage>
        <taxon>Bacteria</taxon>
        <taxon>Pseudomonadati</taxon>
        <taxon>Pseudomonadota</taxon>
        <taxon>Alphaproteobacteria</taxon>
        <taxon>Hyphomicrobiales</taxon>
        <taxon>Methylocystaceae</taxon>
        <taxon>Methylosinus</taxon>
    </lineage>
</organism>
<dbReference type="Proteomes" id="UP000230709">
    <property type="component" value="Chromosome"/>
</dbReference>
<dbReference type="Pfam" id="PF13649">
    <property type="entry name" value="Methyltransf_25"/>
    <property type="match status" value="1"/>
</dbReference>
<evidence type="ECO:0000256" key="1">
    <source>
        <dbReference type="ARBA" id="ARBA00022603"/>
    </source>
</evidence>
<name>A0A2D2D5B4_METT3</name>
<proteinExistence type="predicted"/>
<dbReference type="Gene3D" id="3.40.50.150">
    <property type="entry name" value="Vaccinia Virus protein VP39"/>
    <property type="match status" value="1"/>
</dbReference>
<accession>A0A2D2D5B4</accession>
<dbReference type="SUPFAM" id="SSF53335">
    <property type="entry name" value="S-adenosyl-L-methionine-dependent methyltransferases"/>
    <property type="match status" value="1"/>
</dbReference>
<dbReference type="CDD" id="cd02440">
    <property type="entry name" value="AdoMet_MTases"/>
    <property type="match status" value="1"/>
</dbReference>
<sequence>MTERATSYMVARDFNRSRGCLSVSLNIEPLKSALADNARFLRSWVENPRGVGAVSPSGPMLARAMASYVDLSRPGPVVELGPGTGPVTQALLEHGVPASRLLLVEYEARFCDLLRQRFPGVQVVQGDAYSLKQTLDGKVEGPISTVVSSLPLLNQPESDRLRLLDQAFDMMAPGGILIQFTYGLFSPMPLKRHPNSSSFSAVGSQVWANIPPARVWRYSRRAG</sequence>
<dbReference type="KEGG" id="mtw:CQW49_20555"/>
<keyword evidence="3" id="KW-0949">S-adenosyl-L-methionine</keyword>
<dbReference type="InterPro" id="IPR020598">
    <property type="entry name" value="rRNA_Ade_methylase_Trfase_N"/>
</dbReference>
<dbReference type="EMBL" id="CP023737">
    <property type="protein sequence ID" value="ATQ70009.1"/>
    <property type="molecule type" value="Genomic_DNA"/>
</dbReference>
<evidence type="ECO:0000256" key="3">
    <source>
        <dbReference type="ARBA" id="ARBA00022691"/>
    </source>
</evidence>
<dbReference type="InterPro" id="IPR029063">
    <property type="entry name" value="SAM-dependent_MTases_sf"/>
</dbReference>
<gene>
    <name evidence="5" type="ORF">CQW49_20555</name>
</gene>
<dbReference type="GO" id="GO:0000179">
    <property type="term" value="F:rRNA (adenine-N6,N6-)-dimethyltransferase activity"/>
    <property type="evidence" value="ECO:0007669"/>
    <property type="project" value="InterPro"/>
</dbReference>
<evidence type="ECO:0000259" key="4">
    <source>
        <dbReference type="SMART" id="SM00650"/>
    </source>
</evidence>
<evidence type="ECO:0000313" key="6">
    <source>
        <dbReference type="Proteomes" id="UP000230709"/>
    </source>
</evidence>
<keyword evidence="1 5" id="KW-0489">Methyltransferase</keyword>
<feature type="domain" description="Ribosomal RNA adenine methylase transferase N-terminal" evidence="4">
    <location>
        <begin position="61"/>
        <end position="194"/>
    </location>
</feature>
<protein>
    <submittedName>
        <fullName evidence="5">Methyltransferase domain-containing protein</fullName>
    </submittedName>
</protein>
<reference evidence="6" key="1">
    <citation type="submission" date="2017-10" db="EMBL/GenBank/DDBJ databases">
        <title>Completed PacBio SMRT sequence of Methylosinus trichosporium OB3b reveals presence of a third large plasmid.</title>
        <authorList>
            <person name="Charles T.C."/>
            <person name="Lynch M.D.J."/>
            <person name="Heil J.R."/>
            <person name="Cheng J."/>
        </authorList>
    </citation>
    <scope>NUCLEOTIDE SEQUENCE [LARGE SCALE GENOMIC DNA]</scope>
    <source>
        <strain evidence="6">OB3b</strain>
    </source>
</reference>
<dbReference type="SMART" id="SM00650">
    <property type="entry name" value="rADc"/>
    <property type="match status" value="1"/>
</dbReference>
<dbReference type="InterPro" id="IPR041698">
    <property type="entry name" value="Methyltransf_25"/>
</dbReference>
<keyword evidence="2 5" id="KW-0808">Transferase</keyword>
<evidence type="ECO:0000313" key="5">
    <source>
        <dbReference type="EMBL" id="ATQ70009.1"/>
    </source>
</evidence>
<dbReference type="AlphaFoldDB" id="A0A2D2D5B4"/>
<keyword evidence="6" id="KW-1185">Reference proteome</keyword>
<evidence type="ECO:0000256" key="2">
    <source>
        <dbReference type="ARBA" id="ARBA00022679"/>
    </source>
</evidence>